<dbReference type="Proteomes" id="UP001597097">
    <property type="component" value="Unassembled WGS sequence"/>
</dbReference>
<comment type="caution">
    <text evidence="1">The sequence shown here is derived from an EMBL/GenBank/DDBJ whole genome shotgun (WGS) entry which is preliminary data.</text>
</comment>
<evidence type="ECO:0008006" key="3">
    <source>
        <dbReference type="Google" id="ProtNLM"/>
    </source>
</evidence>
<dbReference type="EMBL" id="JBHUCM010000024">
    <property type="protein sequence ID" value="MFD1541120.1"/>
    <property type="molecule type" value="Genomic_DNA"/>
</dbReference>
<proteinExistence type="predicted"/>
<sequence>MPPETITDPYLTPAQGHIRRKFLPDYLDARTRELAVRNVRASVVFGWPFDSCSGRIPPVQHALLGLAENTALPPELIDQLIATADADVAEAVACRSDLSRVQLAALSRFEGAAIRLAHEGRLTADDVDPAAQPRVALALLEERSGRPEWARLLAADPLVETREKVAACPGLPHDVMQTLGYDPKSSPSTTKT</sequence>
<evidence type="ECO:0000313" key="1">
    <source>
        <dbReference type="EMBL" id="MFD1541120.1"/>
    </source>
</evidence>
<organism evidence="1 2">
    <name type="scientific">Nonomuraea guangzhouensis</name>
    <dbReference type="NCBI Taxonomy" id="1291555"/>
    <lineage>
        <taxon>Bacteria</taxon>
        <taxon>Bacillati</taxon>
        <taxon>Actinomycetota</taxon>
        <taxon>Actinomycetes</taxon>
        <taxon>Streptosporangiales</taxon>
        <taxon>Streptosporangiaceae</taxon>
        <taxon>Nonomuraea</taxon>
    </lineage>
</organism>
<keyword evidence="2" id="KW-1185">Reference proteome</keyword>
<gene>
    <name evidence="1" type="ORF">ACFSJ0_28980</name>
</gene>
<dbReference type="RefSeq" id="WP_219530547.1">
    <property type="nucleotide sequence ID" value="NZ_JAHKRM010000009.1"/>
</dbReference>
<reference evidence="2" key="1">
    <citation type="journal article" date="2019" name="Int. J. Syst. Evol. Microbiol.">
        <title>The Global Catalogue of Microorganisms (GCM) 10K type strain sequencing project: providing services to taxonomists for standard genome sequencing and annotation.</title>
        <authorList>
            <consortium name="The Broad Institute Genomics Platform"/>
            <consortium name="The Broad Institute Genome Sequencing Center for Infectious Disease"/>
            <person name="Wu L."/>
            <person name="Ma J."/>
        </authorList>
    </citation>
    <scope>NUCLEOTIDE SEQUENCE [LARGE SCALE GENOMIC DNA]</scope>
    <source>
        <strain evidence="2">CGMCC 1.15399</strain>
    </source>
</reference>
<accession>A0ABW4GEJ3</accession>
<evidence type="ECO:0000313" key="2">
    <source>
        <dbReference type="Proteomes" id="UP001597097"/>
    </source>
</evidence>
<name>A0ABW4GEJ3_9ACTN</name>
<protein>
    <recommendedName>
        <fullName evidence="3">DUF222 domain-containing protein</fullName>
    </recommendedName>
</protein>